<feature type="domain" description="DUF5753" evidence="1">
    <location>
        <begin position="72"/>
        <end position="230"/>
    </location>
</feature>
<gene>
    <name evidence="2" type="ORF">FHS44_002010</name>
</gene>
<dbReference type="Pfam" id="PF19054">
    <property type="entry name" value="DUF5753"/>
    <property type="match status" value="1"/>
</dbReference>
<dbReference type="EMBL" id="JACHJP010000002">
    <property type="protein sequence ID" value="MBB4914925.1"/>
    <property type="molecule type" value="Genomic_DNA"/>
</dbReference>
<proteinExistence type="predicted"/>
<comment type="caution">
    <text evidence="2">The sequence shown here is derived from an EMBL/GenBank/DDBJ whole genome shotgun (WGS) entry which is preliminary data.</text>
</comment>
<evidence type="ECO:0000313" key="2">
    <source>
        <dbReference type="EMBL" id="MBB4914925.1"/>
    </source>
</evidence>
<sequence length="239" mass="26647">MSKLEHAVTAPSVEDIRTWCALCGADDRASDLIASLVAADTMWTEWRRLERTGLRQANKSVVPLWEATRWFRIYSSCLIPGPVQHEGYIRALLTATKNRRGLTDDVEETVAVRVAKQKVVHGDRRFAIVVEESALRYRIGGARVLADQLRHLLEVMSLPSISLGVVPLNADRTRLRPTEMFFMFDEKQVSAEFVSGWLRITAPGEIALYAQAFQLLTSMAVHGDAARSLILASLEALGD</sequence>
<dbReference type="InterPro" id="IPR043917">
    <property type="entry name" value="DUF5753"/>
</dbReference>
<keyword evidence="3" id="KW-1185">Reference proteome</keyword>
<evidence type="ECO:0000259" key="1">
    <source>
        <dbReference type="Pfam" id="PF19054"/>
    </source>
</evidence>
<protein>
    <recommendedName>
        <fullName evidence="1">DUF5753 domain-containing protein</fullName>
    </recommendedName>
</protein>
<reference evidence="2 3" key="1">
    <citation type="submission" date="2020-08" db="EMBL/GenBank/DDBJ databases">
        <title>Genomic Encyclopedia of Type Strains, Phase III (KMG-III): the genomes of soil and plant-associated and newly described type strains.</title>
        <authorList>
            <person name="Whitman W."/>
        </authorList>
    </citation>
    <scope>NUCLEOTIDE SEQUENCE [LARGE SCALE GENOMIC DNA]</scope>
    <source>
        <strain evidence="2 3">CECT 8840</strain>
    </source>
</reference>
<dbReference type="Proteomes" id="UP000552644">
    <property type="component" value="Unassembled WGS sequence"/>
</dbReference>
<organism evidence="2 3">
    <name type="scientific">Streptosporangium saharense</name>
    <dbReference type="NCBI Taxonomy" id="1706840"/>
    <lineage>
        <taxon>Bacteria</taxon>
        <taxon>Bacillati</taxon>
        <taxon>Actinomycetota</taxon>
        <taxon>Actinomycetes</taxon>
        <taxon>Streptosporangiales</taxon>
        <taxon>Streptosporangiaceae</taxon>
        <taxon>Streptosporangium</taxon>
    </lineage>
</organism>
<accession>A0A7W7VM60</accession>
<dbReference type="AlphaFoldDB" id="A0A7W7VM60"/>
<name>A0A7W7VM60_9ACTN</name>
<evidence type="ECO:0000313" key="3">
    <source>
        <dbReference type="Proteomes" id="UP000552644"/>
    </source>
</evidence>